<proteinExistence type="predicted"/>
<sequence>MALPTYCEAKIEAIGNNAILVLQIVENQNPVLYAESISDIPQYTNPTKGAHLSFLVVDVLQQISSDDMFK</sequence>
<organism evidence="1 2">
    <name type="scientific">Popillia japonica</name>
    <name type="common">Japanese beetle</name>
    <dbReference type="NCBI Taxonomy" id="7064"/>
    <lineage>
        <taxon>Eukaryota</taxon>
        <taxon>Metazoa</taxon>
        <taxon>Ecdysozoa</taxon>
        <taxon>Arthropoda</taxon>
        <taxon>Hexapoda</taxon>
        <taxon>Insecta</taxon>
        <taxon>Pterygota</taxon>
        <taxon>Neoptera</taxon>
        <taxon>Endopterygota</taxon>
        <taxon>Coleoptera</taxon>
        <taxon>Polyphaga</taxon>
        <taxon>Scarabaeiformia</taxon>
        <taxon>Scarabaeidae</taxon>
        <taxon>Rutelinae</taxon>
        <taxon>Popillia</taxon>
    </lineage>
</organism>
<protein>
    <submittedName>
        <fullName evidence="1">Uncharacterized protein</fullName>
    </submittedName>
</protein>
<dbReference type="EMBL" id="JASPKY010001132">
    <property type="protein sequence ID" value="KAK9678993.1"/>
    <property type="molecule type" value="Genomic_DNA"/>
</dbReference>
<reference evidence="1 2" key="1">
    <citation type="journal article" date="2024" name="BMC Genomics">
        <title>De novo assembly and annotation of Popillia japonica's genome with initial clues to its potential as an invasive pest.</title>
        <authorList>
            <person name="Cucini C."/>
            <person name="Boschi S."/>
            <person name="Funari R."/>
            <person name="Cardaioli E."/>
            <person name="Iannotti N."/>
            <person name="Marturano G."/>
            <person name="Paoli F."/>
            <person name="Bruttini M."/>
            <person name="Carapelli A."/>
            <person name="Frati F."/>
            <person name="Nardi F."/>
        </authorList>
    </citation>
    <scope>NUCLEOTIDE SEQUENCE [LARGE SCALE GENOMIC DNA]</scope>
    <source>
        <strain evidence="1">DMR45628</strain>
    </source>
</reference>
<accession>A0AAW1HS32</accession>
<dbReference type="Proteomes" id="UP001458880">
    <property type="component" value="Unassembled WGS sequence"/>
</dbReference>
<evidence type="ECO:0000313" key="1">
    <source>
        <dbReference type="EMBL" id="KAK9678993.1"/>
    </source>
</evidence>
<evidence type="ECO:0000313" key="2">
    <source>
        <dbReference type="Proteomes" id="UP001458880"/>
    </source>
</evidence>
<comment type="caution">
    <text evidence="1">The sequence shown here is derived from an EMBL/GenBank/DDBJ whole genome shotgun (WGS) entry which is preliminary data.</text>
</comment>
<keyword evidence="2" id="KW-1185">Reference proteome</keyword>
<dbReference type="AlphaFoldDB" id="A0AAW1HS32"/>
<gene>
    <name evidence="1" type="ORF">QE152_g40377</name>
</gene>
<name>A0AAW1HS32_POPJA</name>